<proteinExistence type="predicted"/>
<name>A0A371CU21_9APHY</name>
<reference evidence="1 2" key="1">
    <citation type="journal article" date="2018" name="Biotechnol. Biofuels">
        <title>Integrative visual omics of the white-rot fungus Polyporus brumalis exposes the biotechnological potential of its oxidative enzymes for delignifying raw plant biomass.</title>
        <authorList>
            <person name="Miyauchi S."/>
            <person name="Rancon A."/>
            <person name="Drula E."/>
            <person name="Hage H."/>
            <person name="Chaduli D."/>
            <person name="Favel A."/>
            <person name="Grisel S."/>
            <person name="Henrissat B."/>
            <person name="Herpoel-Gimbert I."/>
            <person name="Ruiz-Duenas F.J."/>
            <person name="Chevret D."/>
            <person name="Hainaut M."/>
            <person name="Lin J."/>
            <person name="Wang M."/>
            <person name="Pangilinan J."/>
            <person name="Lipzen A."/>
            <person name="Lesage-Meessen L."/>
            <person name="Navarro D."/>
            <person name="Riley R."/>
            <person name="Grigoriev I.V."/>
            <person name="Zhou S."/>
            <person name="Raouche S."/>
            <person name="Rosso M.N."/>
        </authorList>
    </citation>
    <scope>NUCLEOTIDE SEQUENCE [LARGE SCALE GENOMIC DNA]</scope>
    <source>
        <strain evidence="1 2">BRFM 1820</strain>
    </source>
</reference>
<dbReference type="Proteomes" id="UP000256964">
    <property type="component" value="Unassembled WGS sequence"/>
</dbReference>
<organism evidence="1 2">
    <name type="scientific">Lentinus brumalis</name>
    <dbReference type="NCBI Taxonomy" id="2498619"/>
    <lineage>
        <taxon>Eukaryota</taxon>
        <taxon>Fungi</taxon>
        <taxon>Dikarya</taxon>
        <taxon>Basidiomycota</taxon>
        <taxon>Agaricomycotina</taxon>
        <taxon>Agaricomycetes</taxon>
        <taxon>Polyporales</taxon>
        <taxon>Polyporaceae</taxon>
        <taxon>Lentinus</taxon>
    </lineage>
</organism>
<evidence type="ECO:0000313" key="1">
    <source>
        <dbReference type="EMBL" id="RDX43772.1"/>
    </source>
</evidence>
<gene>
    <name evidence="1" type="ORF">OH76DRAFT_1184595</name>
</gene>
<dbReference type="EMBL" id="KZ857460">
    <property type="protein sequence ID" value="RDX43772.1"/>
    <property type="molecule type" value="Genomic_DNA"/>
</dbReference>
<accession>A0A371CU21</accession>
<dbReference type="AlphaFoldDB" id="A0A371CU21"/>
<keyword evidence="2" id="KW-1185">Reference proteome</keyword>
<evidence type="ECO:0000313" key="2">
    <source>
        <dbReference type="Proteomes" id="UP000256964"/>
    </source>
</evidence>
<protein>
    <submittedName>
        <fullName evidence="1">Uncharacterized protein</fullName>
    </submittedName>
</protein>
<sequence>MLTYAERDTLRVLAAHAGLRRPVSSRGGKMPHLPLCADLLYAPTSSSPAFLCKTSPTWLSRMHAGAILCLGVHVHQHVRLLRHLRALLLLLAPPSRPPRAPCPYLRATRVRPRGHLPLRPQCLPAPALSALPGMATGHTWWDEGWSIFARRSRTSHLIT</sequence>